<gene>
    <name evidence="1" type="ORF">MML48_6g00009767</name>
</gene>
<evidence type="ECO:0000313" key="2">
    <source>
        <dbReference type="Proteomes" id="UP001056778"/>
    </source>
</evidence>
<dbReference type="EMBL" id="CM043020">
    <property type="protein sequence ID" value="KAI4460107.1"/>
    <property type="molecule type" value="Genomic_DNA"/>
</dbReference>
<keyword evidence="1" id="KW-0645">Protease</keyword>
<proteinExistence type="predicted"/>
<dbReference type="Proteomes" id="UP001056778">
    <property type="component" value="Chromosome 6"/>
</dbReference>
<comment type="caution">
    <text evidence="1">The sequence shown here is derived from an EMBL/GenBank/DDBJ whole genome shotgun (WGS) entry which is preliminary data.</text>
</comment>
<accession>A0ACB9SZV9</accession>
<keyword evidence="1" id="KW-0482">Metalloprotease</keyword>
<reference evidence="1" key="1">
    <citation type="submission" date="2022-04" db="EMBL/GenBank/DDBJ databases">
        <title>Chromosome-scale genome assembly of Holotrichia oblita Faldermann.</title>
        <authorList>
            <person name="Rongchong L."/>
        </authorList>
    </citation>
    <scope>NUCLEOTIDE SEQUENCE</scope>
    <source>
        <strain evidence="1">81SQS9</strain>
    </source>
</reference>
<organism evidence="1 2">
    <name type="scientific">Holotrichia oblita</name>
    <name type="common">Chafer beetle</name>
    <dbReference type="NCBI Taxonomy" id="644536"/>
    <lineage>
        <taxon>Eukaryota</taxon>
        <taxon>Metazoa</taxon>
        <taxon>Ecdysozoa</taxon>
        <taxon>Arthropoda</taxon>
        <taxon>Hexapoda</taxon>
        <taxon>Insecta</taxon>
        <taxon>Pterygota</taxon>
        <taxon>Neoptera</taxon>
        <taxon>Endopterygota</taxon>
        <taxon>Coleoptera</taxon>
        <taxon>Polyphaga</taxon>
        <taxon>Scarabaeiformia</taxon>
        <taxon>Scarabaeidae</taxon>
        <taxon>Melolonthinae</taxon>
        <taxon>Holotrichia</taxon>
    </lineage>
</organism>
<evidence type="ECO:0000313" key="1">
    <source>
        <dbReference type="EMBL" id="KAI4460107.1"/>
    </source>
</evidence>
<keyword evidence="1" id="KW-0378">Hydrolase</keyword>
<protein>
    <submittedName>
        <fullName evidence="1">Protease m1 zinc metalloprotease</fullName>
    </submittedName>
</protein>
<keyword evidence="2" id="KW-1185">Reference proteome</keyword>
<name>A0ACB9SZV9_HOLOL</name>
<sequence>MGTYLRIYLIWCVIGAVFGYRLPDDVIPEHYTLQVITDLDNFDFNGKVWIDVTCKTPTNNITLHSKLLNIDKTNVTVEETDTKKYLNVTDVLLFKETDFLTINLPEPLKVNEKYKIYIPFDGKLANILAGYYRSSYQDVDGKQTWLATTQFQPSDARRAFPCFDEPAMKAKFSISIGRKEGYTAISNMPLTKTENININSLFRKYKVNKSVFIRIGKPGWEWDRFQTTVPISTYLIAYAVSDFVYETSPKDHSNVTFRIWCRKSAIDQIGFAKDVGPKILSFYEKYFEIDYPLPKQDMIAVPDFSAGAMENWGLITFREVFLLLDPQVSSTLNKLNVISVIAHELAHQWFGNLVTMKWWSDLWLNEGFATFMSAIAVDHIFPEWNSLEEDTSVNIMGMFNFDAMLNSHPVSVPIGDPKEIEEIFDPISYKKGSSVLHMMSKFLGSETLRKAVSNYLKIHKYSNADKDDLFESITEEAHRVGALPSNLTVKTIMDTWTLQTGYPVITVKRNYEDGTAVVTQKRYLKDRTYTGDKTKWWIPLTYTTSKEMNFNDTETRKWFASDDNQVMITDLPSKDDWVIFNIQTSGLYRVNYDEKNWNLLIDYLKGPDFEKIPILNRVFIIDNAANFARIKEISYELFFKLLEYLKQEEKFVPWKSAIRNLDLIYQVLRRTPIHEKFTRYMQKIVSPIYSKIGGFHKQDPKEKLLYDKVQHEALATAAACKYNASDCVEKAQFYFKNILESKNHDFQGLGNDFRGSVYCMGIKYSGRAEWETMWNAYLNSNVASLKNTILSSLGCSRDEELLKQLLESAISNDKGIRTQDVANVYQNVIASESGFDLAKNFINDNIKTLFERVKPTYNKVSTIINTLAQNILYEEEYKWMEDLIQKYDKYFKHISIGAKQALETAKVNVQWYKDNYEVIKGLLDKYAE</sequence>